<evidence type="ECO:0000313" key="6">
    <source>
        <dbReference type="Proteomes" id="UP000320766"/>
    </source>
</evidence>
<dbReference type="GO" id="GO:0046872">
    <property type="term" value="F:metal ion binding"/>
    <property type="evidence" value="ECO:0007669"/>
    <property type="project" value="UniProtKB-KW"/>
</dbReference>
<dbReference type="PROSITE" id="PS00491">
    <property type="entry name" value="PROLINE_PEPTIDASE"/>
    <property type="match status" value="1"/>
</dbReference>
<gene>
    <name evidence="5" type="ORF">EF807_02860</name>
</gene>
<dbReference type="InterPro" id="IPR050659">
    <property type="entry name" value="Peptidase_M24B"/>
</dbReference>
<comment type="similarity">
    <text evidence="3">Belongs to the peptidase M24B family.</text>
</comment>
<dbReference type="SUPFAM" id="SSF55920">
    <property type="entry name" value="Creatinase/aminopeptidase"/>
    <property type="match status" value="1"/>
</dbReference>
<accession>A0A520KXI9</accession>
<evidence type="ECO:0000259" key="4">
    <source>
        <dbReference type="Pfam" id="PF00557"/>
    </source>
</evidence>
<dbReference type="Gene3D" id="3.40.350.10">
    <property type="entry name" value="Creatinase/prolidase N-terminal domain"/>
    <property type="match status" value="1"/>
</dbReference>
<feature type="domain" description="Peptidase M24" evidence="4">
    <location>
        <begin position="145"/>
        <end position="361"/>
    </location>
</feature>
<name>A0A520KXI9_9EURY</name>
<keyword evidence="5" id="KW-0645">Protease</keyword>
<dbReference type="Proteomes" id="UP000320766">
    <property type="component" value="Unassembled WGS sequence"/>
</dbReference>
<comment type="caution">
    <text evidence="5">The sequence shown here is derived from an EMBL/GenBank/DDBJ whole genome shotgun (WGS) entry which is preliminary data.</text>
</comment>
<dbReference type="Pfam" id="PF00557">
    <property type="entry name" value="Peptidase_M24"/>
    <property type="match status" value="1"/>
</dbReference>
<dbReference type="GO" id="GO:0004177">
    <property type="term" value="F:aminopeptidase activity"/>
    <property type="evidence" value="ECO:0007669"/>
    <property type="project" value="UniProtKB-KW"/>
</dbReference>
<organism evidence="5 6">
    <name type="scientific">Candidatus Methanolliviera hydrocarbonicum</name>
    <dbReference type="NCBI Taxonomy" id="2491085"/>
    <lineage>
        <taxon>Archaea</taxon>
        <taxon>Methanobacteriati</taxon>
        <taxon>Methanobacteriota</taxon>
        <taxon>Candidatus Methanoliparia</taxon>
        <taxon>Candidatus Methanoliparales</taxon>
        <taxon>Candidatus Methanollivieraceae</taxon>
        <taxon>Candidatus Methanolliviera</taxon>
    </lineage>
</organism>
<dbReference type="PANTHER" id="PTHR46112">
    <property type="entry name" value="AMINOPEPTIDASE"/>
    <property type="match status" value="1"/>
</dbReference>
<evidence type="ECO:0000256" key="2">
    <source>
        <dbReference type="ARBA" id="ARBA00022801"/>
    </source>
</evidence>
<evidence type="ECO:0000256" key="1">
    <source>
        <dbReference type="ARBA" id="ARBA00022723"/>
    </source>
</evidence>
<keyword evidence="1 3" id="KW-0479">Metal-binding</keyword>
<evidence type="ECO:0000256" key="3">
    <source>
        <dbReference type="RuleBase" id="RU000590"/>
    </source>
</evidence>
<keyword evidence="2" id="KW-0378">Hydrolase</keyword>
<sequence length="378" mass="43706">MTDEYILLYGNSYTNSNIYYVTKFLSPDPFLCLVSKDLKDKKIFLSEMEVERALKESNANEIKSYRDYNYDALYKRYKDPGVAFANLILKILKEQGIKKISVMRDFPSFFYEFLKDKGLPLKILKDPFRDMRRRKGEEELNKIKKAQKACEISLETVKKIIEHAKVKKRTLYYKEKELTSEYLRITIEKTLLENGSFCDGVICASGRDSSDPHSVGHGVIREGEPIVIDIFPNLMNERYYSDMTRTYVKGEPNEDLLNMYDAVFDAQELAFKELNAGRRCEEVHLTVCEYFESLGYGTERKNDKEGFIHSTGHGVGLDVHEPPFIGRNDERLVEGDVVTIEPGLYYKEIGGVRLEDIVAIKRDGYVNLTKLDKKFIIG</sequence>
<reference evidence="5 6" key="1">
    <citation type="journal article" date="2019" name="Nat. Microbiol.">
        <title>Wide diversity of methane and short-chain alkane metabolisms in uncultured archaea.</title>
        <authorList>
            <person name="Borrel G."/>
            <person name="Adam P.S."/>
            <person name="McKay L.J."/>
            <person name="Chen L.X."/>
            <person name="Sierra-Garcia I.N."/>
            <person name="Sieber C.M."/>
            <person name="Letourneur Q."/>
            <person name="Ghozlane A."/>
            <person name="Andersen G.L."/>
            <person name="Li W.J."/>
            <person name="Hallam S.J."/>
            <person name="Muyzer G."/>
            <person name="de Oliveira V.M."/>
            <person name="Inskeep W.P."/>
            <person name="Banfield J.F."/>
            <person name="Gribaldo S."/>
        </authorList>
    </citation>
    <scope>NUCLEOTIDE SEQUENCE [LARGE SCALE GENOMIC DNA]</scope>
    <source>
        <strain evidence="5">NM1b</strain>
    </source>
</reference>
<evidence type="ECO:0000313" key="5">
    <source>
        <dbReference type="EMBL" id="RZN70657.1"/>
    </source>
</evidence>
<proteinExistence type="inferred from homology"/>
<dbReference type="InterPro" id="IPR001131">
    <property type="entry name" value="Peptidase_M24B_aminopep-P_CS"/>
</dbReference>
<dbReference type="InterPro" id="IPR036005">
    <property type="entry name" value="Creatinase/aminopeptidase-like"/>
</dbReference>
<dbReference type="AlphaFoldDB" id="A0A520KXI9"/>
<dbReference type="Gene3D" id="3.90.230.10">
    <property type="entry name" value="Creatinase/methionine aminopeptidase superfamily"/>
    <property type="match status" value="1"/>
</dbReference>
<dbReference type="InterPro" id="IPR000994">
    <property type="entry name" value="Pept_M24"/>
</dbReference>
<protein>
    <submittedName>
        <fullName evidence="5">Aminopeptidase P family protein</fullName>
    </submittedName>
</protein>
<keyword evidence="5" id="KW-0031">Aminopeptidase</keyword>
<dbReference type="InterPro" id="IPR029149">
    <property type="entry name" value="Creatin/AminoP/Spt16_N"/>
</dbReference>
<dbReference type="PANTHER" id="PTHR46112:SF2">
    <property type="entry name" value="XAA-PRO AMINOPEPTIDASE P-RELATED"/>
    <property type="match status" value="1"/>
</dbReference>
<dbReference type="EMBL" id="RXIL01000052">
    <property type="protein sequence ID" value="RZN70657.1"/>
    <property type="molecule type" value="Genomic_DNA"/>
</dbReference>